<sequence>MSSYNTDVNRDAGALLTSVSSITNVTPGERIISVVSGLALAVAGVRHFERGKGISLILGGGYLLARGITGYCAVNALLNKSKAVNAALPQATGTFKVLAY</sequence>
<protein>
    <submittedName>
        <fullName evidence="2">DUF2892 domain-containing protein</fullName>
    </submittedName>
</protein>
<evidence type="ECO:0000313" key="3">
    <source>
        <dbReference type="Proteomes" id="UP001597112"/>
    </source>
</evidence>
<dbReference type="EMBL" id="JBHTKA010000001">
    <property type="protein sequence ID" value="MFD0998845.1"/>
    <property type="molecule type" value="Genomic_DNA"/>
</dbReference>
<organism evidence="2 3">
    <name type="scientific">Ohtaekwangia kribbensis</name>
    <dbReference type="NCBI Taxonomy" id="688913"/>
    <lineage>
        <taxon>Bacteria</taxon>
        <taxon>Pseudomonadati</taxon>
        <taxon>Bacteroidota</taxon>
        <taxon>Cytophagia</taxon>
        <taxon>Cytophagales</taxon>
        <taxon>Fulvivirgaceae</taxon>
        <taxon>Ohtaekwangia</taxon>
    </lineage>
</organism>
<reference evidence="3" key="1">
    <citation type="journal article" date="2019" name="Int. J. Syst. Evol. Microbiol.">
        <title>The Global Catalogue of Microorganisms (GCM) 10K type strain sequencing project: providing services to taxonomists for standard genome sequencing and annotation.</title>
        <authorList>
            <consortium name="The Broad Institute Genomics Platform"/>
            <consortium name="The Broad Institute Genome Sequencing Center for Infectious Disease"/>
            <person name="Wu L."/>
            <person name="Ma J."/>
        </authorList>
    </citation>
    <scope>NUCLEOTIDE SEQUENCE [LARGE SCALE GENOMIC DNA]</scope>
    <source>
        <strain evidence="3">CCUG 58938</strain>
    </source>
</reference>
<accession>A0ABW3JY05</accession>
<name>A0ABW3JY05_9BACT</name>
<keyword evidence="3" id="KW-1185">Reference proteome</keyword>
<dbReference type="Proteomes" id="UP001597112">
    <property type="component" value="Unassembled WGS sequence"/>
</dbReference>
<comment type="caution">
    <text evidence="2">The sequence shown here is derived from an EMBL/GenBank/DDBJ whole genome shotgun (WGS) entry which is preliminary data.</text>
</comment>
<evidence type="ECO:0000259" key="1">
    <source>
        <dbReference type="Pfam" id="PF11127"/>
    </source>
</evidence>
<feature type="domain" description="Inner membrane protein YgaP-like transmembrane" evidence="1">
    <location>
        <begin position="23"/>
        <end position="82"/>
    </location>
</feature>
<dbReference type="InterPro" id="IPR021309">
    <property type="entry name" value="YgaP-like_TM"/>
</dbReference>
<dbReference type="RefSeq" id="WP_377576213.1">
    <property type="nucleotide sequence ID" value="NZ_JBHTKA010000001.1"/>
</dbReference>
<dbReference type="Pfam" id="PF11127">
    <property type="entry name" value="YgaP-like_TM"/>
    <property type="match status" value="1"/>
</dbReference>
<gene>
    <name evidence="2" type="ORF">ACFQ21_05980</name>
</gene>
<proteinExistence type="predicted"/>
<evidence type="ECO:0000313" key="2">
    <source>
        <dbReference type="EMBL" id="MFD0998845.1"/>
    </source>
</evidence>